<comment type="similarity">
    <text evidence="2">Belongs to the glycosyl hydrolase 13 family.</text>
</comment>
<evidence type="ECO:0000256" key="4">
    <source>
        <dbReference type="ARBA" id="ARBA00022729"/>
    </source>
</evidence>
<keyword evidence="16" id="KW-1185">Reference proteome</keyword>
<protein>
    <recommendedName>
        <fullName evidence="10">Alpha-dextrin endo-1,6-alpha-glucosidase</fullName>
        <ecNumber evidence="3">3.2.1.1</ecNumber>
        <ecNumber evidence="9">3.2.1.41</ecNumber>
    </recommendedName>
    <alternativeName>
        <fullName evidence="11">Pullulan 6-glucanohydrolase</fullName>
    </alternativeName>
</protein>
<keyword evidence="6" id="KW-0106">Calcium</keyword>
<dbReference type="InterPro" id="IPR013783">
    <property type="entry name" value="Ig-like_fold"/>
</dbReference>
<reference evidence="15" key="2">
    <citation type="submission" date="2020-09" db="EMBL/GenBank/DDBJ databases">
        <authorList>
            <person name="Sun Q."/>
            <person name="Zhou Y."/>
        </authorList>
    </citation>
    <scope>NUCLEOTIDE SEQUENCE</scope>
    <source>
        <strain evidence="15">CGMCC 1.14988</strain>
    </source>
</reference>
<dbReference type="Pfam" id="PF02922">
    <property type="entry name" value="CBM_48"/>
    <property type="match status" value="1"/>
</dbReference>
<evidence type="ECO:0000256" key="11">
    <source>
        <dbReference type="ARBA" id="ARBA00031076"/>
    </source>
</evidence>
<dbReference type="RefSeq" id="WP_130649217.1">
    <property type="nucleotide sequence ID" value="NZ_BMHA01000017.1"/>
</dbReference>
<dbReference type="Gene3D" id="2.60.40.1110">
    <property type="match status" value="3"/>
</dbReference>
<dbReference type="InterPro" id="IPR013784">
    <property type="entry name" value="Carb-bd-like_fold"/>
</dbReference>
<evidence type="ECO:0000256" key="5">
    <source>
        <dbReference type="ARBA" id="ARBA00022801"/>
    </source>
</evidence>
<evidence type="ECO:0000313" key="16">
    <source>
        <dbReference type="Proteomes" id="UP000650511"/>
    </source>
</evidence>
<dbReference type="InterPro" id="IPR005323">
    <property type="entry name" value="CBM41_pullulanase"/>
</dbReference>
<dbReference type="Pfam" id="PF00128">
    <property type="entry name" value="Alpha-amylase"/>
    <property type="match status" value="1"/>
</dbReference>
<evidence type="ECO:0000256" key="2">
    <source>
        <dbReference type="ARBA" id="ARBA00008061"/>
    </source>
</evidence>
<dbReference type="CDD" id="cd02860">
    <property type="entry name" value="E_set_Pullulanase"/>
    <property type="match status" value="1"/>
</dbReference>
<dbReference type="InterPro" id="IPR024561">
    <property type="entry name" value="Pullul_strch_C"/>
</dbReference>
<dbReference type="InterPro" id="IPR006047">
    <property type="entry name" value="GH13_cat_dom"/>
</dbReference>
<dbReference type="Pfam" id="PF22026">
    <property type="entry name" value="Alpha-amylase_C_2"/>
    <property type="match status" value="1"/>
</dbReference>
<dbReference type="EC" id="3.2.1.41" evidence="9"/>
<dbReference type="PANTHER" id="PTHR43002">
    <property type="entry name" value="GLYCOGEN DEBRANCHING ENZYME"/>
    <property type="match status" value="1"/>
</dbReference>
<feature type="compositionally biased region" description="Pro residues" evidence="12">
    <location>
        <begin position="1986"/>
        <end position="1997"/>
    </location>
</feature>
<keyword evidence="4 13" id="KW-0732">Signal</keyword>
<name>A0A8J3AB75_9ACTN</name>
<dbReference type="Gene3D" id="2.60.40.1130">
    <property type="entry name" value="Rab geranylgeranyltransferase alpha-subunit, insert domain"/>
    <property type="match status" value="1"/>
</dbReference>
<feature type="signal peptide" evidence="13">
    <location>
        <begin position="1"/>
        <end position="22"/>
    </location>
</feature>
<dbReference type="NCBIfam" id="TIGR02103">
    <property type="entry name" value="pullul_strch"/>
    <property type="match status" value="1"/>
</dbReference>
<dbReference type="Gene3D" id="2.60.40.10">
    <property type="entry name" value="Immunoglobulins"/>
    <property type="match status" value="3"/>
</dbReference>
<dbReference type="SUPFAM" id="SSF81296">
    <property type="entry name" value="E set domains"/>
    <property type="match status" value="2"/>
</dbReference>
<evidence type="ECO:0000256" key="7">
    <source>
        <dbReference type="ARBA" id="ARBA00023295"/>
    </source>
</evidence>
<dbReference type="Pfam" id="PF03714">
    <property type="entry name" value="PUD"/>
    <property type="match status" value="3"/>
</dbReference>
<feature type="region of interest" description="Disordered" evidence="12">
    <location>
        <begin position="1962"/>
        <end position="2016"/>
    </location>
</feature>
<dbReference type="EC" id="3.2.1.1" evidence="3"/>
<dbReference type="InterPro" id="IPR014756">
    <property type="entry name" value="Ig_E-set"/>
</dbReference>
<feature type="region of interest" description="Disordered" evidence="12">
    <location>
        <begin position="27"/>
        <end position="48"/>
    </location>
</feature>
<dbReference type="Gene3D" id="3.20.20.80">
    <property type="entry name" value="Glycosidases"/>
    <property type="match status" value="2"/>
</dbReference>
<dbReference type="InterPro" id="IPR011839">
    <property type="entry name" value="Pullul_strch"/>
</dbReference>
<dbReference type="InterPro" id="IPR017853">
    <property type="entry name" value="GH"/>
</dbReference>
<feature type="chain" id="PRO_5038436742" description="Alpha-dextrin endo-1,6-alpha-glucosidase" evidence="13">
    <location>
        <begin position="23"/>
        <end position="2016"/>
    </location>
</feature>
<evidence type="ECO:0000256" key="13">
    <source>
        <dbReference type="SAM" id="SignalP"/>
    </source>
</evidence>
<dbReference type="Proteomes" id="UP000650511">
    <property type="component" value="Unassembled WGS sequence"/>
</dbReference>
<accession>A0A8J3AB75</accession>
<evidence type="ECO:0000256" key="9">
    <source>
        <dbReference type="ARBA" id="ARBA00024062"/>
    </source>
</evidence>
<dbReference type="EMBL" id="BMHA01000017">
    <property type="protein sequence ID" value="GGI09630.1"/>
    <property type="molecule type" value="Genomic_DNA"/>
</dbReference>
<dbReference type="SUPFAM" id="SSF51011">
    <property type="entry name" value="Glycosyl hydrolase domain"/>
    <property type="match status" value="2"/>
</dbReference>
<evidence type="ECO:0000256" key="12">
    <source>
        <dbReference type="SAM" id="MobiDB-lite"/>
    </source>
</evidence>
<dbReference type="GO" id="GO:0051060">
    <property type="term" value="F:pullulanase activity"/>
    <property type="evidence" value="ECO:0007669"/>
    <property type="project" value="UniProtKB-EC"/>
</dbReference>
<dbReference type="SUPFAM" id="SSF49452">
    <property type="entry name" value="Starch-binding domain-like"/>
    <property type="match status" value="3"/>
</dbReference>
<keyword evidence="7" id="KW-0326">Glycosidase</keyword>
<sequence length="2016" mass="218780">MRRLSAGLLACALLLTALPAVAGAQPVSPDSAARLDSPGAGSAEAQPAPDWARTASIYQVFVDRFRDGDPGNPDVDPSLDFSEALKDWMGGDVDGVRAGLDHIEELGFDTIWLGPIYDNKYFHGYHPTDFLAVDPNFGDVEAVRALVDEVHDRGLRIVYDFVPNHTSDEHPFFVDARTRCQDSPYVDWYRFNEDCSDYQKFFGIDELPELDLLTPDTPASRHLLDEVVPFWLEDLGFDGFRIDHAKGPGSVDSEGTDDNQRFLAALRDRVADMEGDKYLFGEIWSPRDAIASYQDTLHGAVNFPLHDAFTSTLAGNASLAGLDGAVRADLAAYDDSFVTPSFLDNHDVQRFVFRAGNDAAARERLQLAITTQFTLPGSVIVYQGTELGMGQTANTEAAEGGWVDRWYREPMPWDDATWPHADSDGFVLQRPDEDVAALVQDLNALRDTEPALADGEYRTVHAAGDLYLFERVSDAQRLLTVINRGGARAVDLAELYGAEVPAGVALAGLLEGGTATSSDGGLELALDTRDAEVFEVTGALPPAPGPDDTPPADVPDLVVLPGEFQSELGCTGDWQPDCEATALTYDTTGDVWRGSFDLPAGTWQYKVALDGSWERNHGAGGVLDGPNLSLTLAEPTTVTFRFSHRTGWVANSVQHVFATVPGDVQSEVGCPGDWQPDCFRTWLQDLDGDGTYTWTSTGLPAGSYEFKVALDGGWDVNYGEGGIRGGDNLRAELTEGQRLRVHFTPPTDGGDADLRFEVLAGDDPVEPPPGVERDHAVVHYQRAAGDEDQWGVHPWGDLDPSEQREWPDHKPFTGETEYGRFTWLELAPGAEEVGLVVGRIGTDTKDPDADLVFDPRRTPEVWVKQGDPTLYTSQAAAQGHVTIRYELADGDAGSGLGLHLWGDALADGAGTDWDAPRPPDGRDGYGVWWEVPVDDVDAQLGFILRRGADKELEPDLFLTPADTPSAWLRAGDPTVHASRAAALNLAVLHYHRPDGDYGDATSDDYTDFWGLHTWNGAPDPGWTTPRRPAGADGFGPVFEVPLDAGAESLNYLLHRGDTKDLPQDQTLDLQRYGHEVWILSGVEEYLLPVVRNGPAGGSTDLRQARASFVTSGLIAWPFDTPAGATYRLHHAAEGGLAVVDGGVSGGDAVELEVLDGGLPDAVTQRDGFRHLAGRAALSVPEEVDLDAWLTGQLAVSATTADGTLFAATSLQLPGVLDERYATDADLGLTWQDRRPSLHLWAPTAKRVAVHVFDTSTATEPRQVVEATRDGGVWSVAGSPTWNRRYYLYEVEVYVPETGRVETNLVTDPYSVSLAMDSTRSQFVRLSDADLRPRGWDALTKPAFAGQHELSVYELHVRDFSISDRTVPAPHRGTYRAFTSPDTDGMRHLAALAGAGLSHLHLLPTFDLATIPEDPADRVEPDIAFDGDPASEGPQAAVAAVRDRDGFNWGYDPFHYTTPEGSYSTDPDGPRRIREYREMVAAINRTGLRVVNDVVYNHTHAAGQDSRGVLDKIVPGYYHRLSDTGVIETSTCCPNTATEHAMMEKLMIDSVLTWATEYQVDGFRFDLMGHHPKAQMLRLREALDGLTIAEHGVDGAKIVLYGEGWNFGEVENDARFVQATQHNLAGTGIGTFNDRLRDGARGGSPFGGLREQGFVTGLAVDPNATDQGTAAQQATRARQLADLVRIGLAGNLADYRFEAADGTVKAGRELDYGGSPAGYAEVPTDNVVYVSKHDNETLFDAIQYKLPTDAPMAERVRAQNLGLSVVALAQGTPFFHAGSDLLRSKSLDRDSYDSGDWFNRLDFSRQTNNWGVGLPPAEKNRDNWDVMRPLLRGLPAPAPADIDRNAEHFRELLAIRDSSALFRLRTAEQVQEQLRFHDTGDDATLGVIAMSLTGGEDAYADLVVVFNASADPYVLDDAEVADGDWRLHPVQAASTDPVVRSSAYDAATRTFSVPARTTAVFVVGDQDPGTDPEPCPDRPGNGQGKGCPPPHAGQPGRPPHAGQPGPPPHAGGPKKGR</sequence>
<dbReference type="InterPro" id="IPR004193">
    <property type="entry name" value="Glyco_hydro_13_N"/>
</dbReference>
<comment type="catalytic activity">
    <reaction evidence="1">
        <text>Endohydrolysis of (1-&gt;4)-alpha-D-glucosidic linkages in polysaccharides containing three or more (1-&gt;4)-alpha-linked D-glucose units.</text>
        <dbReference type="EC" id="3.2.1.1"/>
    </reaction>
</comment>
<dbReference type="OrthoDB" id="9805159at2"/>
<reference evidence="15" key="1">
    <citation type="journal article" date="2014" name="Int. J. Syst. Evol. Microbiol.">
        <title>Complete genome sequence of Corynebacterium casei LMG S-19264T (=DSM 44701T), isolated from a smear-ripened cheese.</title>
        <authorList>
            <consortium name="US DOE Joint Genome Institute (JGI-PGF)"/>
            <person name="Walter F."/>
            <person name="Albersmeier A."/>
            <person name="Kalinowski J."/>
            <person name="Ruckert C."/>
        </authorList>
    </citation>
    <scope>NUCLEOTIDE SEQUENCE</scope>
    <source>
        <strain evidence="15">CGMCC 1.14988</strain>
    </source>
</reference>
<dbReference type="SUPFAM" id="SSF51445">
    <property type="entry name" value="(Trans)glycosidases"/>
    <property type="match status" value="2"/>
</dbReference>
<evidence type="ECO:0000256" key="3">
    <source>
        <dbReference type="ARBA" id="ARBA00012595"/>
    </source>
</evidence>
<dbReference type="Pfam" id="PF11852">
    <property type="entry name" value="Pullul_strch_C"/>
    <property type="match status" value="1"/>
</dbReference>
<dbReference type="SMART" id="SM00642">
    <property type="entry name" value="Aamy"/>
    <property type="match status" value="1"/>
</dbReference>
<dbReference type="InterPro" id="IPR013780">
    <property type="entry name" value="Glyco_hydro_b"/>
</dbReference>
<evidence type="ECO:0000259" key="14">
    <source>
        <dbReference type="SMART" id="SM00642"/>
    </source>
</evidence>
<organism evidence="15 16">
    <name type="scientific">Egicoccus halophilus</name>
    <dbReference type="NCBI Taxonomy" id="1670830"/>
    <lineage>
        <taxon>Bacteria</taxon>
        <taxon>Bacillati</taxon>
        <taxon>Actinomycetota</taxon>
        <taxon>Nitriliruptoria</taxon>
        <taxon>Egicoccales</taxon>
        <taxon>Egicoccaceae</taxon>
        <taxon>Egicoccus</taxon>
    </lineage>
</organism>
<evidence type="ECO:0000256" key="10">
    <source>
        <dbReference type="ARBA" id="ARBA00029618"/>
    </source>
</evidence>
<dbReference type="CDD" id="cd11341">
    <property type="entry name" value="AmyAc_Pullulanase_LD-like"/>
    <property type="match status" value="1"/>
</dbReference>
<dbReference type="Pfam" id="PF17967">
    <property type="entry name" value="Pullulanase_N2"/>
    <property type="match status" value="1"/>
</dbReference>
<feature type="domain" description="Glycosyl hydrolase family 13 catalytic" evidence="14">
    <location>
        <begin position="59"/>
        <end position="446"/>
    </location>
</feature>
<evidence type="ECO:0000256" key="6">
    <source>
        <dbReference type="ARBA" id="ARBA00022837"/>
    </source>
</evidence>
<evidence type="ECO:0000256" key="1">
    <source>
        <dbReference type="ARBA" id="ARBA00000548"/>
    </source>
</evidence>
<evidence type="ECO:0000256" key="8">
    <source>
        <dbReference type="ARBA" id="ARBA00023965"/>
    </source>
</evidence>
<keyword evidence="5" id="KW-0378">Hydrolase</keyword>
<proteinExistence type="inferred from homology"/>
<dbReference type="GO" id="GO:0005975">
    <property type="term" value="P:carbohydrate metabolic process"/>
    <property type="evidence" value="ECO:0007669"/>
    <property type="project" value="InterPro"/>
</dbReference>
<dbReference type="Pfam" id="PF22058">
    <property type="entry name" value="X25_BaPul_like"/>
    <property type="match status" value="2"/>
</dbReference>
<dbReference type="Gene3D" id="2.60.40.1180">
    <property type="entry name" value="Golgi alpha-mannosidase II"/>
    <property type="match status" value="2"/>
</dbReference>
<dbReference type="GO" id="GO:0004556">
    <property type="term" value="F:alpha-amylase activity"/>
    <property type="evidence" value="ECO:0007669"/>
    <property type="project" value="UniProtKB-EC"/>
</dbReference>
<evidence type="ECO:0000313" key="15">
    <source>
        <dbReference type="EMBL" id="GGI09630.1"/>
    </source>
</evidence>
<comment type="caution">
    <text evidence="15">The sequence shown here is derived from an EMBL/GenBank/DDBJ whole genome shotgun (WGS) entry which is preliminary data.</text>
</comment>
<dbReference type="CDD" id="cd10315">
    <property type="entry name" value="CBM41_pullulanase"/>
    <property type="match status" value="3"/>
</dbReference>
<dbReference type="InterPro" id="IPR040671">
    <property type="entry name" value="Pullulanase_N2"/>
</dbReference>
<gene>
    <name evidence="15" type="ORF">GCM10011354_35030</name>
</gene>
<dbReference type="CDD" id="cd12962">
    <property type="entry name" value="X25_BaPul_like"/>
    <property type="match status" value="2"/>
</dbReference>
<dbReference type="InterPro" id="IPR054409">
    <property type="entry name" value="X25_BaPul-like"/>
</dbReference>
<dbReference type="GO" id="GO:0030246">
    <property type="term" value="F:carbohydrate binding"/>
    <property type="evidence" value="ECO:0007669"/>
    <property type="project" value="InterPro"/>
</dbReference>
<comment type="catalytic activity">
    <reaction evidence="8">
        <text>Hydrolysis of (1-&gt;6)-alpha-D-glucosidic linkages in pullulan, amylopectin and glycogen, and in the alpha- and beta-limit dextrins of amylopectin and glycogen.</text>
        <dbReference type="EC" id="3.2.1.41"/>
    </reaction>
</comment>
<dbReference type="InterPro" id="IPR054174">
    <property type="entry name" value="Alpha-amylase-like_C"/>
</dbReference>